<evidence type="ECO:0000313" key="3">
    <source>
        <dbReference type="EMBL" id="CAD6246661.1"/>
    </source>
</evidence>
<accession>A0A811PVJ0</accession>
<evidence type="ECO:0000256" key="1">
    <source>
        <dbReference type="ARBA" id="ARBA00022729"/>
    </source>
</evidence>
<name>A0A811PVJ0_9POAL</name>
<dbReference type="EMBL" id="CAJGYO010000007">
    <property type="protein sequence ID" value="CAD6246661.1"/>
    <property type="molecule type" value="Genomic_DNA"/>
</dbReference>
<protein>
    <submittedName>
        <fullName evidence="3">Uncharacterized protein</fullName>
    </submittedName>
</protein>
<organism evidence="3 4">
    <name type="scientific">Miscanthus lutarioriparius</name>
    <dbReference type="NCBI Taxonomy" id="422564"/>
    <lineage>
        <taxon>Eukaryota</taxon>
        <taxon>Viridiplantae</taxon>
        <taxon>Streptophyta</taxon>
        <taxon>Embryophyta</taxon>
        <taxon>Tracheophyta</taxon>
        <taxon>Spermatophyta</taxon>
        <taxon>Magnoliopsida</taxon>
        <taxon>Liliopsida</taxon>
        <taxon>Poales</taxon>
        <taxon>Poaceae</taxon>
        <taxon>PACMAD clade</taxon>
        <taxon>Panicoideae</taxon>
        <taxon>Andropogonodae</taxon>
        <taxon>Andropogoneae</taxon>
        <taxon>Saccharinae</taxon>
        <taxon>Miscanthus</taxon>
    </lineage>
</organism>
<dbReference type="Proteomes" id="UP000604825">
    <property type="component" value="Unassembled WGS sequence"/>
</dbReference>
<dbReference type="PANTHER" id="PTHR47988">
    <property type="entry name" value="SOMATIC EMBRYOGENESIS RECEPTOR KINASE 1"/>
    <property type="match status" value="1"/>
</dbReference>
<comment type="caution">
    <text evidence="3">The sequence shown here is derived from an EMBL/GenBank/DDBJ whole genome shotgun (WGS) entry which is preliminary data.</text>
</comment>
<gene>
    <name evidence="3" type="ORF">NCGR_LOCUS30907</name>
</gene>
<reference evidence="3" key="1">
    <citation type="submission" date="2020-10" db="EMBL/GenBank/DDBJ databases">
        <authorList>
            <person name="Han B."/>
            <person name="Lu T."/>
            <person name="Zhao Q."/>
            <person name="Huang X."/>
            <person name="Zhao Y."/>
        </authorList>
    </citation>
    <scope>NUCLEOTIDE SEQUENCE</scope>
</reference>
<keyword evidence="1 2" id="KW-0732">Signal</keyword>
<evidence type="ECO:0000256" key="2">
    <source>
        <dbReference type="SAM" id="SignalP"/>
    </source>
</evidence>
<sequence length="109" mass="11179">MAPAARRLVALLNALLLMAGATDDGEARALLALDPSGRLLPLQGKGLAGTLSPAVAGLPALTGLYLHYNRLRGGLPRELANLTDLYLNVSNLSGPIPPEIGAMASLQGD</sequence>
<dbReference type="InterPro" id="IPR001611">
    <property type="entry name" value="Leu-rich_rpt"/>
</dbReference>
<dbReference type="Gene3D" id="3.80.10.10">
    <property type="entry name" value="Ribonuclease Inhibitor"/>
    <property type="match status" value="1"/>
</dbReference>
<keyword evidence="4" id="KW-1185">Reference proteome</keyword>
<evidence type="ECO:0000313" key="4">
    <source>
        <dbReference type="Proteomes" id="UP000604825"/>
    </source>
</evidence>
<feature type="signal peptide" evidence="2">
    <location>
        <begin position="1"/>
        <end position="21"/>
    </location>
</feature>
<proteinExistence type="predicted"/>
<dbReference type="AlphaFoldDB" id="A0A811PVJ0"/>
<dbReference type="Pfam" id="PF00560">
    <property type="entry name" value="LRR_1"/>
    <property type="match status" value="1"/>
</dbReference>
<dbReference type="SUPFAM" id="SSF52058">
    <property type="entry name" value="L domain-like"/>
    <property type="match status" value="1"/>
</dbReference>
<dbReference type="InterPro" id="IPR032675">
    <property type="entry name" value="LRR_dom_sf"/>
</dbReference>
<feature type="chain" id="PRO_5032844154" evidence="2">
    <location>
        <begin position="22"/>
        <end position="109"/>
    </location>
</feature>
<dbReference type="OrthoDB" id="676979at2759"/>